<comment type="caution">
    <text evidence="3">The sequence shown here is derived from an EMBL/GenBank/DDBJ whole genome shotgun (WGS) entry which is preliminary data.</text>
</comment>
<keyword evidence="1" id="KW-0472">Membrane</keyword>
<dbReference type="Pfam" id="PF00753">
    <property type="entry name" value="Lactamase_B"/>
    <property type="match status" value="1"/>
</dbReference>
<protein>
    <recommendedName>
        <fullName evidence="2">Metallo-beta-lactamase domain-containing protein</fullName>
    </recommendedName>
</protein>
<feature type="domain" description="Metallo-beta-lactamase" evidence="2">
    <location>
        <begin position="48"/>
        <end position="252"/>
    </location>
</feature>
<keyword evidence="1" id="KW-0812">Transmembrane</keyword>
<accession>A0A1G2HZP0</accession>
<gene>
    <name evidence="3" type="ORF">A3D44_01555</name>
</gene>
<dbReference type="InterPro" id="IPR001279">
    <property type="entry name" value="Metallo-B-lactamas"/>
</dbReference>
<feature type="transmembrane region" description="Helical" evidence="1">
    <location>
        <begin position="12"/>
        <end position="34"/>
    </location>
</feature>
<name>A0A1G2HZP0_9BACT</name>
<keyword evidence="1" id="KW-1133">Transmembrane helix</keyword>
<dbReference type="InterPro" id="IPR035681">
    <property type="entry name" value="ComA-like_MBL"/>
</dbReference>
<dbReference type="InterPro" id="IPR052159">
    <property type="entry name" value="Competence_DNA_uptake"/>
</dbReference>
<dbReference type="PANTHER" id="PTHR30619">
    <property type="entry name" value="DNA INTERNALIZATION/COMPETENCE PROTEIN COMEC/REC2"/>
    <property type="match status" value="1"/>
</dbReference>
<dbReference type="CDD" id="cd07731">
    <property type="entry name" value="ComA-like_MBL-fold"/>
    <property type="match status" value="1"/>
</dbReference>
<dbReference type="EMBL" id="MHOT01000026">
    <property type="protein sequence ID" value="OGZ67955.1"/>
    <property type="molecule type" value="Genomic_DNA"/>
</dbReference>
<dbReference type="SUPFAM" id="SSF56281">
    <property type="entry name" value="Metallo-hydrolase/oxidoreductase"/>
    <property type="match status" value="1"/>
</dbReference>
<dbReference type="AlphaFoldDB" id="A0A1G2HZP0"/>
<proteinExistence type="predicted"/>
<evidence type="ECO:0000313" key="4">
    <source>
        <dbReference type="Proteomes" id="UP000178820"/>
    </source>
</evidence>
<dbReference type="SMART" id="SM00849">
    <property type="entry name" value="Lactamase_B"/>
    <property type="match status" value="1"/>
</dbReference>
<dbReference type="PANTHER" id="PTHR30619:SF1">
    <property type="entry name" value="RECOMBINATION PROTEIN 2"/>
    <property type="match status" value="1"/>
</dbReference>
<dbReference type="Proteomes" id="UP000178820">
    <property type="component" value="Unassembled WGS sequence"/>
</dbReference>
<sequence length="296" mass="33272">MENFFTTRQKICLGAITVLLLLNIFIWQQVWILALPRHLKVRVLDIGQGDSIFIETPSMRHIIIDGGVDAMVMSKLHKLLPFWQRHLDVVMLTHPDADHLNGLLYVLKKYKVDYIIWNGVVRGGEQYQVWLTLLEKAKKQGTKIIITKAGDQIKNDKVAIETLHPFINIEGRDARPKNEDNDTGIVSRLTYGKNSFLFTADVSSVVEEALVKGEATLTSDVLKVAHHGSRFSTSENFLEAVHPDLAVISVGAKNTYGHPAIEVLQRLQNFGITTLRTDEQGTVEILSDGENIKVIK</sequence>
<reference evidence="3 4" key="1">
    <citation type="journal article" date="2016" name="Nat. Commun.">
        <title>Thousands of microbial genomes shed light on interconnected biogeochemical processes in an aquifer system.</title>
        <authorList>
            <person name="Anantharaman K."/>
            <person name="Brown C.T."/>
            <person name="Hug L.A."/>
            <person name="Sharon I."/>
            <person name="Castelle C.J."/>
            <person name="Probst A.J."/>
            <person name="Thomas B.C."/>
            <person name="Singh A."/>
            <person name="Wilkins M.J."/>
            <person name="Karaoz U."/>
            <person name="Brodie E.L."/>
            <person name="Williams K.H."/>
            <person name="Hubbard S.S."/>
            <person name="Banfield J.F."/>
        </authorList>
    </citation>
    <scope>NUCLEOTIDE SEQUENCE [LARGE SCALE GENOMIC DNA]</scope>
</reference>
<dbReference type="STRING" id="1802207.A3D44_01555"/>
<evidence type="ECO:0000259" key="2">
    <source>
        <dbReference type="SMART" id="SM00849"/>
    </source>
</evidence>
<evidence type="ECO:0000313" key="3">
    <source>
        <dbReference type="EMBL" id="OGZ67955.1"/>
    </source>
</evidence>
<dbReference type="Gene3D" id="3.60.15.10">
    <property type="entry name" value="Ribonuclease Z/Hydroxyacylglutathione hydrolase-like"/>
    <property type="match status" value="1"/>
</dbReference>
<dbReference type="InterPro" id="IPR036866">
    <property type="entry name" value="RibonucZ/Hydroxyglut_hydro"/>
</dbReference>
<evidence type="ECO:0000256" key="1">
    <source>
        <dbReference type="SAM" id="Phobius"/>
    </source>
</evidence>
<organism evidence="3 4">
    <name type="scientific">Candidatus Staskawiczbacteria bacterium RIFCSPHIGHO2_02_FULL_42_22</name>
    <dbReference type="NCBI Taxonomy" id="1802207"/>
    <lineage>
        <taxon>Bacteria</taxon>
        <taxon>Candidatus Staskawicziibacteriota</taxon>
    </lineage>
</organism>